<comment type="function">
    <text evidence="2">NDH-1 shuttles electrons from NADH, via FMN and iron-sulfur (Fe-S) centers, to quinones in the respiratory chain. Couples the redox reaction to proton translocation (for every two electrons transferred, four hydrogen ions are translocated across the cytoplasmic membrane), and thus conserves the redox energy in a proton gradient.</text>
</comment>
<dbReference type="InterPro" id="IPR042106">
    <property type="entry name" value="Nuo/plastoQ_OxRdtase_6_NuoJ"/>
</dbReference>
<dbReference type="PATRIC" id="fig|946483.4.peg.1713"/>
<feature type="transmembrane region" description="Helical" evidence="2">
    <location>
        <begin position="91"/>
        <end position="111"/>
    </location>
</feature>
<name>U5N8X6_9BURK</name>
<dbReference type="GO" id="GO:0008137">
    <property type="term" value="F:NADH dehydrogenase (ubiquinone) activity"/>
    <property type="evidence" value="ECO:0007669"/>
    <property type="project" value="UniProtKB-UniRule"/>
</dbReference>
<feature type="transmembrane region" description="Helical" evidence="2">
    <location>
        <begin position="32"/>
        <end position="49"/>
    </location>
</feature>
<keyword evidence="2" id="KW-0812">Transmembrane</keyword>
<keyword evidence="2" id="KW-0472">Membrane</keyword>
<dbReference type="AlphaFoldDB" id="U5N8X6"/>
<organism evidence="4 5">
    <name type="scientific">Candidatus Symbiobacter mobilis CR</name>
    <dbReference type="NCBI Taxonomy" id="946483"/>
    <lineage>
        <taxon>Bacteria</taxon>
        <taxon>Pseudomonadati</taxon>
        <taxon>Pseudomonadota</taxon>
        <taxon>Betaproteobacteria</taxon>
        <taxon>Burkholderiales</taxon>
        <taxon>Comamonadaceae</taxon>
    </lineage>
</organism>
<dbReference type="GO" id="GO:0048038">
    <property type="term" value="F:quinone binding"/>
    <property type="evidence" value="ECO:0007669"/>
    <property type="project" value="UniProtKB-UniRule"/>
</dbReference>
<feature type="region of interest" description="Disordered" evidence="3">
    <location>
        <begin position="197"/>
        <end position="217"/>
    </location>
</feature>
<dbReference type="Proteomes" id="UP000017184">
    <property type="component" value="Chromosome"/>
</dbReference>
<sequence length="217" mass="23320">MDFQFVLFALFSAIALLAALGVVTVRNPVHAVLLLVLTFFQTAMIWMLLQAEFLAIALVLVYVGAVMVLLLFVVMMLDVRPQELRGSLRKHLPVAALIGTLIVMEMSAVLMGGFATAEGSSAIGAGAAADVDNTKALGEWLYSEYLYPLEVAAAILLVAMIAAIFLTLRTRKDSKAVHPHDQVQVRAEDRMTLVAMPVQGKQTPSAPSTNPPAESAQ</sequence>
<dbReference type="OrthoDB" id="5295927at2"/>
<keyword evidence="2" id="KW-1003">Cell membrane</keyword>
<feature type="transmembrane region" description="Helical" evidence="2">
    <location>
        <begin position="145"/>
        <end position="168"/>
    </location>
</feature>
<dbReference type="EMBL" id="CP004885">
    <property type="protein sequence ID" value="AGX87780.1"/>
    <property type="molecule type" value="Genomic_DNA"/>
</dbReference>
<comment type="similarity">
    <text evidence="1 2">Belongs to the complex I subunit 6 family.</text>
</comment>
<keyword evidence="2" id="KW-0520">NAD</keyword>
<keyword evidence="2" id="KW-0874">Quinone</keyword>
<dbReference type="HOGENOM" id="CLU_085957_5_0_4"/>
<dbReference type="Gene3D" id="1.20.120.1200">
    <property type="entry name" value="NADH-ubiquinone/plastoquinone oxidoreductase chain 6, subunit NuoJ"/>
    <property type="match status" value="1"/>
</dbReference>
<dbReference type="STRING" id="946483.Cenrod_1695"/>
<dbReference type="Pfam" id="PF00499">
    <property type="entry name" value="Oxidored_q3"/>
    <property type="match status" value="1"/>
</dbReference>
<dbReference type="eggNOG" id="COG0839">
    <property type="taxonomic scope" value="Bacteria"/>
</dbReference>
<evidence type="ECO:0000313" key="5">
    <source>
        <dbReference type="Proteomes" id="UP000017184"/>
    </source>
</evidence>
<dbReference type="InterPro" id="IPR001457">
    <property type="entry name" value="NADH_UbQ/plastoQ_OxRdtase_su6"/>
</dbReference>
<evidence type="ECO:0000256" key="3">
    <source>
        <dbReference type="SAM" id="MobiDB-lite"/>
    </source>
</evidence>
<feature type="transmembrane region" description="Helical" evidence="2">
    <location>
        <begin position="6"/>
        <end position="25"/>
    </location>
</feature>
<protein>
    <recommendedName>
        <fullName evidence="2">NADH-quinone oxidoreductase subunit J</fullName>
        <ecNumber evidence="2">7.1.1.-</ecNumber>
    </recommendedName>
</protein>
<feature type="compositionally biased region" description="Polar residues" evidence="3">
    <location>
        <begin position="200"/>
        <end position="217"/>
    </location>
</feature>
<dbReference type="PANTHER" id="PTHR33269:SF17">
    <property type="entry name" value="NADH-UBIQUINONE OXIDOREDUCTASE CHAIN 6"/>
    <property type="match status" value="1"/>
</dbReference>
<accession>U5N8X6</accession>
<comment type="catalytic activity">
    <reaction evidence="2">
        <text>a quinone + NADH + 5 H(+)(in) = a quinol + NAD(+) + 4 H(+)(out)</text>
        <dbReference type="Rhea" id="RHEA:57888"/>
        <dbReference type="ChEBI" id="CHEBI:15378"/>
        <dbReference type="ChEBI" id="CHEBI:24646"/>
        <dbReference type="ChEBI" id="CHEBI:57540"/>
        <dbReference type="ChEBI" id="CHEBI:57945"/>
        <dbReference type="ChEBI" id="CHEBI:132124"/>
    </reaction>
</comment>
<reference evidence="4 5" key="1">
    <citation type="journal article" date="2013" name="Genome Biol.">
        <title>Genomic analysis reveals key aspects of prokaryotic symbiosis in the phototrophic consortium "Chlorochromatium aggregatum".</title>
        <authorList>
            <person name="Liu Z."/>
            <person name="Muller J."/>
            <person name="Li T."/>
            <person name="Alvey R.M."/>
            <person name="Vogl K."/>
            <person name="Frigaard N.U."/>
            <person name="Rockwell N.C."/>
            <person name="Boyd E.S."/>
            <person name="Tomsho L.P."/>
            <person name="Schuster S.C."/>
            <person name="Henke P."/>
            <person name="Rohde M."/>
            <person name="Overmann J."/>
            <person name="Bryant D.A."/>
        </authorList>
    </citation>
    <scope>NUCLEOTIDE SEQUENCE [LARGE SCALE GENOMIC DNA]</scope>
    <source>
        <strain evidence="4">CR</strain>
    </source>
</reference>
<gene>
    <name evidence="4" type="primary">nuoJ</name>
    <name evidence="4" type="ORF">Cenrod_1695</name>
</gene>
<dbReference type="KEGG" id="cbx:Cenrod_1695"/>
<dbReference type="GO" id="GO:0005886">
    <property type="term" value="C:plasma membrane"/>
    <property type="evidence" value="ECO:0007669"/>
    <property type="project" value="UniProtKB-SubCell"/>
</dbReference>
<dbReference type="EC" id="7.1.1.-" evidence="2"/>
<keyword evidence="5" id="KW-1185">Reference proteome</keyword>
<evidence type="ECO:0000313" key="4">
    <source>
        <dbReference type="EMBL" id="AGX87780.1"/>
    </source>
</evidence>
<dbReference type="RefSeq" id="WP_022773882.1">
    <property type="nucleotide sequence ID" value="NC_022576.1"/>
</dbReference>
<dbReference type="NCBIfam" id="NF005164">
    <property type="entry name" value="PRK06638.1-4"/>
    <property type="match status" value="1"/>
</dbReference>
<comment type="subcellular location">
    <subcellularLocation>
        <location evidence="2">Cell membrane</location>
        <topology evidence="2">Multi-pass membrane protein</topology>
    </subcellularLocation>
</comment>
<keyword evidence="2" id="KW-1133">Transmembrane helix</keyword>
<proteinExistence type="inferred from homology"/>
<feature type="transmembrane region" description="Helical" evidence="2">
    <location>
        <begin position="55"/>
        <end position="79"/>
    </location>
</feature>
<evidence type="ECO:0000256" key="2">
    <source>
        <dbReference type="RuleBase" id="RU004429"/>
    </source>
</evidence>
<evidence type="ECO:0000256" key="1">
    <source>
        <dbReference type="ARBA" id="ARBA00005698"/>
    </source>
</evidence>
<dbReference type="PANTHER" id="PTHR33269">
    <property type="entry name" value="NADH-UBIQUINONE OXIDOREDUCTASE CHAIN 6"/>
    <property type="match status" value="1"/>
</dbReference>